<dbReference type="EMBL" id="SNYI01000002">
    <property type="protein sequence ID" value="TDQ31410.1"/>
    <property type="molecule type" value="Genomic_DNA"/>
</dbReference>
<gene>
    <name evidence="1" type="ORF">CLV82_2118</name>
</gene>
<protein>
    <submittedName>
        <fullName evidence="1">Glycosyl transferase family 1</fullName>
    </submittedName>
</protein>
<name>A0A4R6TSH0_9FLAO</name>
<dbReference type="SUPFAM" id="SSF53756">
    <property type="entry name" value="UDP-Glycosyltransferase/glycogen phosphorylase"/>
    <property type="match status" value="1"/>
</dbReference>
<dbReference type="Gene3D" id="3.40.50.2000">
    <property type="entry name" value="Glycogen Phosphorylase B"/>
    <property type="match status" value="1"/>
</dbReference>
<reference evidence="1 2" key="1">
    <citation type="submission" date="2019-03" db="EMBL/GenBank/DDBJ databases">
        <title>Genomic Encyclopedia of Archaeal and Bacterial Type Strains, Phase II (KMG-II): from individual species to whole genera.</title>
        <authorList>
            <person name="Goeker M."/>
        </authorList>
    </citation>
    <scope>NUCLEOTIDE SEQUENCE [LARGE SCALE GENOMIC DNA]</scope>
    <source>
        <strain evidence="1 2">DSM 18435</strain>
    </source>
</reference>
<dbReference type="RefSeq" id="WP_133644236.1">
    <property type="nucleotide sequence ID" value="NZ_SNYI01000002.1"/>
</dbReference>
<proteinExistence type="predicted"/>
<dbReference type="OrthoDB" id="9807209at2"/>
<dbReference type="AlphaFoldDB" id="A0A4R6TSH0"/>
<organism evidence="1 2">
    <name type="scientific">Zeaxanthinibacter enoshimensis</name>
    <dbReference type="NCBI Taxonomy" id="392009"/>
    <lineage>
        <taxon>Bacteria</taxon>
        <taxon>Pseudomonadati</taxon>
        <taxon>Bacteroidota</taxon>
        <taxon>Flavobacteriia</taxon>
        <taxon>Flavobacteriales</taxon>
        <taxon>Flavobacteriaceae</taxon>
        <taxon>Zeaxanthinibacter</taxon>
    </lineage>
</organism>
<dbReference type="CDD" id="cd03801">
    <property type="entry name" value="GT4_PimA-like"/>
    <property type="match status" value="1"/>
</dbReference>
<comment type="caution">
    <text evidence="1">The sequence shown here is derived from an EMBL/GenBank/DDBJ whole genome shotgun (WGS) entry which is preliminary data.</text>
</comment>
<sequence length="414" mass="47383">MKNLLIIGYNWPEPATTAAGGRMMQLIRCFKKAGYRQIFATTASRTSYTTDLEAEGVQTRTIHLNDPSFDHFLAELQPDIVLFDRFYTEEQFGWRVQNITPDALRILDTEDLHSLRFAREEAYREKKPFSKERWLQQDLTMRELASIWRSDLTLIISSFEYSLLLKEAKIDPSLLLLIPFMTEITGDKNLKDFDSRKDFICIGNGKHRPNVDAVHYLYQKIWPGLKKSLPNATLRIYGAYLPEALLQLHRPAQGFNVEGWVEDAAAAMGEARVQLAPLQYGAGIKGKLLLSMQESTPSVTTRVGAEGMHNGLPWNGIITDDPSDFINAAVKLYTDEALWSKSVDAGNTLLHEIYDQELLCQRLLDAVETNRRSMEQQRAKNLFGNILRHQSMGATMYMSKWIEAKNKNQEREQE</sequence>
<dbReference type="GO" id="GO:0016740">
    <property type="term" value="F:transferase activity"/>
    <property type="evidence" value="ECO:0007669"/>
    <property type="project" value="UniProtKB-KW"/>
</dbReference>
<dbReference type="Proteomes" id="UP000295468">
    <property type="component" value="Unassembled WGS sequence"/>
</dbReference>
<accession>A0A4R6TSH0</accession>
<keyword evidence="1" id="KW-0808">Transferase</keyword>
<evidence type="ECO:0000313" key="1">
    <source>
        <dbReference type="EMBL" id="TDQ31410.1"/>
    </source>
</evidence>
<keyword evidence="2" id="KW-1185">Reference proteome</keyword>
<evidence type="ECO:0000313" key="2">
    <source>
        <dbReference type="Proteomes" id="UP000295468"/>
    </source>
</evidence>
<dbReference type="Pfam" id="PF13692">
    <property type="entry name" value="Glyco_trans_1_4"/>
    <property type="match status" value="1"/>
</dbReference>